<keyword evidence="3" id="KW-0240">DNA-directed RNA polymerase</keyword>
<evidence type="ECO:0000259" key="8">
    <source>
        <dbReference type="Pfam" id="PF05000"/>
    </source>
</evidence>
<comment type="similarity">
    <text evidence="1">Belongs to the RNA polymerase beta' chain family.</text>
</comment>
<keyword evidence="5" id="KW-0548">Nucleotidyltransferase</keyword>
<dbReference type="WBParaSite" id="nRc.2.0.1.t37741-RA">
    <property type="protein sequence ID" value="nRc.2.0.1.t37741-RA"/>
    <property type="gene ID" value="nRc.2.0.1.g37741"/>
</dbReference>
<evidence type="ECO:0000313" key="9">
    <source>
        <dbReference type="Proteomes" id="UP000887565"/>
    </source>
</evidence>
<dbReference type="GO" id="GO:0003899">
    <property type="term" value="F:DNA-directed RNA polymerase activity"/>
    <property type="evidence" value="ECO:0007669"/>
    <property type="project" value="UniProtKB-EC"/>
</dbReference>
<dbReference type="Proteomes" id="UP000887565">
    <property type="component" value="Unplaced"/>
</dbReference>
<dbReference type="InterPro" id="IPR045867">
    <property type="entry name" value="DNA-dir_RpoC_beta_prime"/>
</dbReference>
<dbReference type="PANTHER" id="PTHR19376:SF11">
    <property type="entry name" value="DNA-DIRECTED RNA POLYMERASE I SUBUNIT RPA1"/>
    <property type="match status" value="1"/>
</dbReference>
<evidence type="ECO:0000256" key="6">
    <source>
        <dbReference type="ARBA" id="ARBA00023163"/>
    </source>
</evidence>
<evidence type="ECO:0000256" key="5">
    <source>
        <dbReference type="ARBA" id="ARBA00022695"/>
    </source>
</evidence>
<feature type="domain" description="RNA polymerase Rpb1" evidence="8">
    <location>
        <begin position="15"/>
        <end position="124"/>
    </location>
</feature>
<dbReference type="GO" id="GO:0006351">
    <property type="term" value="P:DNA-templated transcription"/>
    <property type="evidence" value="ECO:0007669"/>
    <property type="project" value="InterPro"/>
</dbReference>
<keyword evidence="6" id="KW-0804">Transcription</keyword>
<dbReference type="Pfam" id="PF04998">
    <property type="entry name" value="RNA_pol_Rpb1_5"/>
    <property type="match status" value="1"/>
</dbReference>
<dbReference type="OMA" id="TEYHESN"/>
<sequence length="363" mass="41799">METTFESSEDESRFLKLKLEEVYSNEDVSHIKELDYAMKTATDKFNDSVNKACLPHGLVKLFPDNSLQCMIESGAKGNMVNQVQMSCMLGQIELEGCRPPLTPSGRTLPSFEPYDCSPRAGGFVDGRFATGIRPQEFFFHTMAGREGLIDTAVKTSRSGYLQRCIIKHLEGVMVNYDSTVRDSDGSIIQFQYGEDGVDIGRSQFLKKDRLHLLANNLPILLDQFSKSPHFNQMDSKKCDKVVKKLKKWRKRRTDQSNQKSYMSPFTVFSSKLQRSSSDEKYEKDKLIEAYRNLDENSQNELAEYACPDPVSAQYWSSTTFGALSEKSRDEFDNFISDRTKLPRYWTEYHESNFRRAFYWKSLV</sequence>
<dbReference type="InterPro" id="IPR007083">
    <property type="entry name" value="RNA_pol_Rpb1_4"/>
</dbReference>
<evidence type="ECO:0000256" key="2">
    <source>
        <dbReference type="ARBA" id="ARBA00012418"/>
    </source>
</evidence>
<protein>
    <recommendedName>
        <fullName evidence="2">DNA-directed RNA polymerase</fullName>
        <ecNumber evidence="2">2.7.7.6</ecNumber>
    </recommendedName>
</protein>
<name>A0A915KIB6_ROMCU</name>
<evidence type="ECO:0000259" key="7">
    <source>
        <dbReference type="Pfam" id="PF04998"/>
    </source>
</evidence>
<evidence type="ECO:0000313" key="10">
    <source>
        <dbReference type="WBParaSite" id="nRc.2.0.1.t37741-RA"/>
    </source>
</evidence>
<accession>A0A915KIB6</accession>
<evidence type="ECO:0000256" key="4">
    <source>
        <dbReference type="ARBA" id="ARBA00022679"/>
    </source>
</evidence>
<feature type="domain" description="RNA polymerase Rpb1" evidence="7">
    <location>
        <begin position="131"/>
        <end position="196"/>
    </location>
</feature>
<evidence type="ECO:0000256" key="3">
    <source>
        <dbReference type="ARBA" id="ARBA00022478"/>
    </source>
</evidence>
<organism evidence="9 10">
    <name type="scientific">Romanomermis culicivorax</name>
    <name type="common">Nematode worm</name>
    <dbReference type="NCBI Taxonomy" id="13658"/>
    <lineage>
        <taxon>Eukaryota</taxon>
        <taxon>Metazoa</taxon>
        <taxon>Ecdysozoa</taxon>
        <taxon>Nematoda</taxon>
        <taxon>Enoplea</taxon>
        <taxon>Dorylaimia</taxon>
        <taxon>Mermithida</taxon>
        <taxon>Mermithoidea</taxon>
        <taxon>Mermithidae</taxon>
        <taxon>Romanomermis</taxon>
    </lineage>
</organism>
<dbReference type="SUPFAM" id="SSF64484">
    <property type="entry name" value="beta and beta-prime subunits of DNA dependent RNA-polymerase"/>
    <property type="match status" value="1"/>
</dbReference>
<dbReference type="Gene3D" id="6.10.250.2940">
    <property type="match status" value="1"/>
</dbReference>
<dbReference type="Gene3D" id="6.20.50.80">
    <property type="match status" value="1"/>
</dbReference>
<dbReference type="GO" id="GO:0003677">
    <property type="term" value="F:DNA binding"/>
    <property type="evidence" value="ECO:0007669"/>
    <property type="project" value="InterPro"/>
</dbReference>
<dbReference type="InterPro" id="IPR007081">
    <property type="entry name" value="RNA_pol_Rpb1_5"/>
</dbReference>
<keyword evidence="4" id="KW-0808">Transferase</keyword>
<proteinExistence type="inferred from homology"/>
<dbReference type="PANTHER" id="PTHR19376">
    <property type="entry name" value="DNA-DIRECTED RNA POLYMERASE"/>
    <property type="match status" value="1"/>
</dbReference>
<dbReference type="GO" id="GO:0005736">
    <property type="term" value="C:RNA polymerase I complex"/>
    <property type="evidence" value="ECO:0007669"/>
    <property type="project" value="TreeGrafter"/>
</dbReference>
<dbReference type="Gene3D" id="1.10.132.30">
    <property type="match status" value="1"/>
</dbReference>
<dbReference type="InterPro" id="IPR038120">
    <property type="entry name" value="Rpb1_funnel_sf"/>
</dbReference>
<dbReference type="Pfam" id="PF05000">
    <property type="entry name" value="RNA_pol_Rpb1_4"/>
    <property type="match status" value="1"/>
</dbReference>
<dbReference type="AlphaFoldDB" id="A0A915KIB6"/>
<keyword evidence="9" id="KW-1185">Reference proteome</keyword>
<dbReference type="EC" id="2.7.7.6" evidence="2"/>
<evidence type="ECO:0000256" key="1">
    <source>
        <dbReference type="ARBA" id="ARBA00006460"/>
    </source>
</evidence>
<reference evidence="10" key="1">
    <citation type="submission" date="2022-11" db="UniProtKB">
        <authorList>
            <consortium name="WormBaseParasite"/>
        </authorList>
    </citation>
    <scope>IDENTIFICATION</scope>
</reference>